<gene>
    <name evidence="2" type="ORF">DGYR_LOCUS3608</name>
</gene>
<dbReference type="Proteomes" id="UP000549394">
    <property type="component" value="Unassembled WGS sequence"/>
</dbReference>
<evidence type="ECO:0000256" key="1">
    <source>
        <dbReference type="SAM" id="Phobius"/>
    </source>
</evidence>
<comment type="caution">
    <text evidence="2">The sequence shown here is derived from an EMBL/GenBank/DDBJ whole genome shotgun (WGS) entry which is preliminary data.</text>
</comment>
<evidence type="ECO:0000313" key="2">
    <source>
        <dbReference type="EMBL" id="CAD5114788.1"/>
    </source>
</evidence>
<name>A0A7I8VHP8_9ANNE</name>
<feature type="transmembrane region" description="Helical" evidence="1">
    <location>
        <begin position="12"/>
        <end position="31"/>
    </location>
</feature>
<organism evidence="2 3">
    <name type="scientific">Dimorphilus gyrociliatus</name>
    <dbReference type="NCBI Taxonomy" id="2664684"/>
    <lineage>
        <taxon>Eukaryota</taxon>
        <taxon>Metazoa</taxon>
        <taxon>Spiralia</taxon>
        <taxon>Lophotrochozoa</taxon>
        <taxon>Annelida</taxon>
        <taxon>Polychaeta</taxon>
        <taxon>Polychaeta incertae sedis</taxon>
        <taxon>Dinophilidae</taxon>
        <taxon>Dimorphilus</taxon>
    </lineage>
</organism>
<keyword evidence="3" id="KW-1185">Reference proteome</keyword>
<proteinExistence type="predicted"/>
<dbReference type="AlphaFoldDB" id="A0A7I8VHP8"/>
<dbReference type="OrthoDB" id="3936150at2759"/>
<protein>
    <submittedName>
        <fullName evidence="2">Uncharacterized protein</fullName>
    </submittedName>
</protein>
<accession>A0A7I8VHP8</accession>
<dbReference type="EMBL" id="CAJFCJ010000005">
    <property type="protein sequence ID" value="CAD5114788.1"/>
    <property type="molecule type" value="Genomic_DNA"/>
</dbReference>
<keyword evidence="1" id="KW-1133">Transmembrane helix</keyword>
<keyword evidence="1" id="KW-0812">Transmembrane</keyword>
<evidence type="ECO:0000313" key="3">
    <source>
        <dbReference type="Proteomes" id="UP000549394"/>
    </source>
</evidence>
<keyword evidence="1" id="KW-0472">Membrane</keyword>
<sequence>MKRFDEIFDKIGHFGVYQLLAYCLIGIVSFYNGYQNISVNFLGGHQPHWCKIERLSKFSHERQRLIAVPDDDTKDKWSYCQVFNLNYTSYTDDELLRWTKEDRKYFQANASRINCPNDWVFDQSQFILTTLSKVGVSFLTGSNYHPHPSSS</sequence>
<reference evidence="2 3" key="1">
    <citation type="submission" date="2020-08" db="EMBL/GenBank/DDBJ databases">
        <authorList>
            <person name="Hejnol A."/>
        </authorList>
    </citation>
    <scope>NUCLEOTIDE SEQUENCE [LARGE SCALE GENOMIC DNA]</scope>
</reference>